<accession>A0ABP9W3N2</accession>
<name>A0ABP9W3N2_9DEIO</name>
<feature type="domain" description="Microcin J25-processing protein McjB C-terminal" evidence="1">
    <location>
        <begin position="327"/>
        <end position="440"/>
    </location>
</feature>
<dbReference type="InterPro" id="IPR039498">
    <property type="entry name" value="NTP_transf_5"/>
</dbReference>
<comment type="caution">
    <text evidence="2">The sequence shown here is derived from an EMBL/GenBank/DDBJ whole genome shotgun (WGS) entry which is preliminary data.</text>
</comment>
<keyword evidence="3" id="KW-1185">Reference proteome</keyword>
<organism evidence="2 3">
    <name type="scientific">Deinococcus carri</name>
    <dbReference type="NCBI Taxonomy" id="1211323"/>
    <lineage>
        <taxon>Bacteria</taxon>
        <taxon>Thermotogati</taxon>
        <taxon>Deinococcota</taxon>
        <taxon>Deinococci</taxon>
        <taxon>Deinococcales</taxon>
        <taxon>Deinococcaceae</taxon>
        <taxon>Deinococcus</taxon>
    </lineage>
</organism>
<evidence type="ECO:0000259" key="1">
    <source>
        <dbReference type="Pfam" id="PF13471"/>
    </source>
</evidence>
<dbReference type="InterPro" id="IPR032708">
    <property type="entry name" value="McjB_C"/>
</dbReference>
<dbReference type="Proteomes" id="UP001401887">
    <property type="component" value="Unassembled WGS sequence"/>
</dbReference>
<reference evidence="2 3" key="1">
    <citation type="submission" date="2024-02" db="EMBL/GenBank/DDBJ databases">
        <title>Deinococcus carri NBRC 110142.</title>
        <authorList>
            <person name="Ichikawa N."/>
            <person name="Katano-Makiyama Y."/>
            <person name="Hidaka K."/>
        </authorList>
    </citation>
    <scope>NUCLEOTIDE SEQUENCE [LARGE SCALE GENOMIC DNA]</scope>
    <source>
        <strain evidence="2 3">NBRC 110142</strain>
    </source>
</reference>
<dbReference type="Pfam" id="PF14907">
    <property type="entry name" value="NTP_transf_5"/>
    <property type="match status" value="1"/>
</dbReference>
<evidence type="ECO:0000313" key="2">
    <source>
        <dbReference type="EMBL" id="GAA5511965.1"/>
    </source>
</evidence>
<proteinExistence type="predicted"/>
<evidence type="ECO:0000313" key="3">
    <source>
        <dbReference type="Proteomes" id="UP001401887"/>
    </source>
</evidence>
<dbReference type="EMBL" id="BAABRP010000001">
    <property type="protein sequence ID" value="GAA5511965.1"/>
    <property type="molecule type" value="Genomic_DNA"/>
</dbReference>
<dbReference type="Pfam" id="PF13471">
    <property type="entry name" value="Transglut_core3"/>
    <property type="match status" value="1"/>
</dbReference>
<sequence length="446" mass="49355">MTQPSAFPDPVVLVRALTTDPPQVGPEDVPHLLAAGLAGEVRGRLPEGDPLRGALRAGPLALGTRHARLRAELRPLLAAWAEAGIGALLFKGFALAEFEYMTPGERFYGDVDVLLPADPAAVTRAVHLALARGWRSDGQHAFPERWTHESAHLYSPGGHLRLDVHRFVVGWTAGSQARVRALTRAVWAAARRVDWEGVPIWRPDPRDALVVNLAAGRQWGGDQGGLKPADYADMRRLLRHPDLTAEALAARARELGAVHTWAAFRQVCDPERGHFALGEPATRPALLHAVRRDGLRPGRLRWHNRWRVLRRLWRWLPALLPDVLAAAWAVRVGGDPRHHLARWTPPGPGRSLPLATMEDVVEGVTWLTRRFYPRQSQVGTCVPRAYATYRALRRLGHLAVFVSGVARGPAGVQGHAWIEDPHGIPEVYGEPLNRQRFPEVFRFPGG</sequence>
<gene>
    <name evidence="2" type="ORF">Dcar01_00679</name>
</gene>
<protein>
    <recommendedName>
        <fullName evidence="1">Microcin J25-processing protein McjB C-terminal domain-containing protein</fullName>
    </recommendedName>
</protein>
<dbReference type="RefSeq" id="WP_345460876.1">
    <property type="nucleotide sequence ID" value="NZ_BAABRP010000001.1"/>
</dbReference>